<comment type="caution">
    <text evidence="2">The sequence shown here is derived from an EMBL/GenBank/DDBJ whole genome shotgun (WGS) entry which is preliminary data.</text>
</comment>
<reference evidence="2" key="1">
    <citation type="journal article" date="2020" name="Cell">
        <title>Large-Scale Comparative Analyses of Tick Genomes Elucidate Their Genetic Diversity and Vector Capacities.</title>
        <authorList>
            <consortium name="Tick Genome and Microbiome Consortium (TIGMIC)"/>
            <person name="Jia N."/>
            <person name="Wang J."/>
            <person name="Shi W."/>
            <person name="Du L."/>
            <person name="Sun Y."/>
            <person name="Zhan W."/>
            <person name="Jiang J.F."/>
            <person name="Wang Q."/>
            <person name="Zhang B."/>
            <person name="Ji P."/>
            <person name="Bell-Sakyi L."/>
            <person name="Cui X.M."/>
            <person name="Yuan T.T."/>
            <person name="Jiang B.G."/>
            <person name="Yang W.F."/>
            <person name="Lam T.T."/>
            <person name="Chang Q.C."/>
            <person name="Ding S.J."/>
            <person name="Wang X.J."/>
            <person name="Zhu J.G."/>
            <person name="Ruan X.D."/>
            <person name="Zhao L."/>
            <person name="Wei J.T."/>
            <person name="Ye R.Z."/>
            <person name="Que T.C."/>
            <person name="Du C.H."/>
            <person name="Zhou Y.H."/>
            <person name="Cheng J.X."/>
            <person name="Dai P.F."/>
            <person name="Guo W.B."/>
            <person name="Han X.H."/>
            <person name="Huang E.J."/>
            <person name="Li L.F."/>
            <person name="Wei W."/>
            <person name="Gao Y.C."/>
            <person name="Liu J.Z."/>
            <person name="Shao H.Z."/>
            <person name="Wang X."/>
            <person name="Wang C.C."/>
            <person name="Yang T.C."/>
            <person name="Huo Q.B."/>
            <person name="Li W."/>
            <person name="Chen H.Y."/>
            <person name="Chen S.E."/>
            <person name="Zhou L.G."/>
            <person name="Ni X.B."/>
            <person name="Tian J.H."/>
            <person name="Sheng Y."/>
            <person name="Liu T."/>
            <person name="Pan Y.S."/>
            <person name="Xia L.Y."/>
            <person name="Li J."/>
            <person name="Zhao F."/>
            <person name="Cao W.C."/>
        </authorList>
    </citation>
    <scope>NUCLEOTIDE SEQUENCE</scope>
    <source>
        <strain evidence="2">Rmic-2018</strain>
    </source>
</reference>
<organism evidence="2 3">
    <name type="scientific">Rhipicephalus microplus</name>
    <name type="common">Cattle tick</name>
    <name type="synonym">Boophilus microplus</name>
    <dbReference type="NCBI Taxonomy" id="6941"/>
    <lineage>
        <taxon>Eukaryota</taxon>
        <taxon>Metazoa</taxon>
        <taxon>Ecdysozoa</taxon>
        <taxon>Arthropoda</taxon>
        <taxon>Chelicerata</taxon>
        <taxon>Arachnida</taxon>
        <taxon>Acari</taxon>
        <taxon>Parasitiformes</taxon>
        <taxon>Ixodida</taxon>
        <taxon>Ixodoidea</taxon>
        <taxon>Ixodidae</taxon>
        <taxon>Rhipicephalinae</taxon>
        <taxon>Rhipicephalus</taxon>
        <taxon>Boophilus</taxon>
    </lineage>
</organism>
<name>A0A9J6DE14_RHIMP</name>
<evidence type="ECO:0000313" key="3">
    <source>
        <dbReference type="Proteomes" id="UP000821866"/>
    </source>
</evidence>
<gene>
    <name evidence="2" type="ORF">HPB51_025346</name>
</gene>
<dbReference type="AlphaFoldDB" id="A0A9J6DE14"/>
<dbReference type="Proteomes" id="UP000821866">
    <property type="component" value="Chromosome 8"/>
</dbReference>
<keyword evidence="3" id="KW-1185">Reference proteome</keyword>
<accession>A0A9J6DE14</accession>
<dbReference type="VEuPathDB" id="VectorBase:LOC119165312"/>
<feature type="region of interest" description="Disordered" evidence="1">
    <location>
        <begin position="70"/>
        <end position="101"/>
    </location>
</feature>
<dbReference type="EMBL" id="JABSTU010000010">
    <property type="protein sequence ID" value="KAH8020185.1"/>
    <property type="molecule type" value="Genomic_DNA"/>
</dbReference>
<reference evidence="2" key="2">
    <citation type="submission" date="2021-09" db="EMBL/GenBank/DDBJ databases">
        <authorList>
            <person name="Jia N."/>
            <person name="Wang J."/>
            <person name="Shi W."/>
            <person name="Du L."/>
            <person name="Sun Y."/>
            <person name="Zhan W."/>
            <person name="Jiang J."/>
            <person name="Wang Q."/>
            <person name="Zhang B."/>
            <person name="Ji P."/>
            <person name="Sakyi L.B."/>
            <person name="Cui X."/>
            <person name="Yuan T."/>
            <person name="Jiang B."/>
            <person name="Yang W."/>
            <person name="Lam T.T.-Y."/>
            <person name="Chang Q."/>
            <person name="Ding S."/>
            <person name="Wang X."/>
            <person name="Zhu J."/>
            <person name="Ruan X."/>
            <person name="Zhao L."/>
            <person name="Wei J."/>
            <person name="Que T."/>
            <person name="Du C."/>
            <person name="Cheng J."/>
            <person name="Dai P."/>
            <person name="Han X."/>
            <person name="Huang E."/>
            <person name="Gao Y."/>
            <person name="Liu J."/>
            <person name="Shao H."/>
            <person name="Ye R."/>
            <person name="Li L."/>
            <person name="Wei W."/>
            <person name="Wang X."/>
            <person name="Wang C."/>
            <person name="Huo Q."/>
            <person name="Li W."/>
            <person name="Guo W."/>
            <person name="Chen H."/>
            <person name="Chen S."/>
            <person name="Zhou L."/>
            <person name="Zhou L."/>
            <person name="Ni X."/>
            <person name="Tian J."/>
            <person name="Zhou Y."/>
            <person name="Sheng Y."/>
            <person name="Liu T."/>
            <person name="Pan Y."/>
            <person name="Xia L."/>
            <person name="Li J."/>
            <person name="Zhao F."/>
            <person name="Cao W."/>
        </authorList>
    </citation>
    <scope>NUCLEOTIDE SEQUENCE</scope>
    <source>
        <strain evidence="2">Rmic-2018</strain>
        <tissue evidence="2">Larvae</tissue>
    </source>
</reference>
<evidence type="ECO:0000313" key="2">
    <source>
        <dbReference type="EMBL" id="KAH8020185.1"/>
    </source>
</evidence>
<proteinExistence type="predicted"/>
<evidence type="ECO:0000256" key="1">
    <source>
        <dbReference type="SAM" id="MobiDB-lite"/>
    </source>
</evidence>
<protein>
    <submittedName>
        <fullName evidence="2">Uncharacterized protein</fullName>
    </submittedName>
</protein>
<sequence length="276" mass="30515">MAQRFLTLEAAIDLLFSLPDDEREGASVCQLPFVGDGNITDEEHMNENDFSEVVPDDVCGHVEVMQCSDEDVDSPSACSSPEPRRKKPSGRQFAAGKRTQSFNERSENKCSEAFPYTSMGKFISPEYLGSLAELTARYALQKGEEVDVTGADIGWLLYCELHKSSDAAMTHIAFRRDVTMSLLQLKQKLTVRPGPRVHLRHEDRKPDGHYIISTTQGRLRLNQATLSQAQVNSICIGRPGDGSRLSIKKRRRAPCAQSTTSGGGPVLTNQMISLLQ</sequence>